<evidence type="ECO:0000313" key="3">
    <source>
        <dbReference type="EMBL" id="SEL40063.1"/>
    </source>
</evidence>
<dbReference type="AlphaFoldDB" id="A0A1H7PWE6"/>
<dbReference type="SUPFAM" id="SSF55961">
    <property type="entry name" value="Bet v1-like"/>
    <property type="match status" value="1"/>
</dbReference>
<dbReference type="STRING" id="332977.SAMN05421740_10549"/>
<dbReference type="OrthoDB" id="2355173at2"/>
<accession>A0A1H7PWE6</accession>
<dbReference type="Pfam" id="PF08327">
    <property type="entry name" value="AHSA1"/>
    <property type="match status" value="1"/>
</dbReference>
<keyword evidence="4" id="KW-1185">Reference proteome</keyword>
<dbReference type="InterPro" id="IPR013538">
    <property type="entry name" value="ASHA1/2-like_C"/>
</dbReference>
<gene>
    <name evidence="3" type="ORF">SAMN05421740_10549</name>
</gene>
<reference evidence="4" key="1">
    <citation type="submission" date="2016-10" db="EMBL/GenBank/DDBJ databases">
        <authorList>
            <person name="Varghese N."/>
            <person name="Submissions S."/>
        </authorList>
    </citation>
    <scope>NUCLEOTIDE SEQUENCE [LARGE SCALE GENOMIC DNA]</scope>
    <source>
        <strain evidence="4">Jip14</strain>
    </source>
</reference>
<evidence type="ECO:0000313" key="4">
    <source>
        <dbReference type="Proteomes" id="UP000198916"/>
    </source>
</evidence>
<dbReference type="RefSeq" id="WP_090606113.1">
    <property type="nucleotide sequence ID" value="NZ_FNZR01000005.1"/>
</dbReference>
<protein>
    <submittedName>
        <fullName evidence="3">Uncharacterized conserved protein YndB, AHSA1/START domain</fullName>
    </submittedName>
</protein>
<dbReference type="CDD" id="cd07814">
    <property type="entry name" value="SRPBCC_CalC_Aha1-like"/>
    <property type="match status" value="1"/>
</dbReference>
<organism evidence="3 4">
    <name type="scientific">Parapedobacter koreensis</name>
    <dbReference type="NCBI Taxonomy" id="332977"/>
    <lineage>
        <taxon>Bacteria</taxon>
        <taxon>Pseudomonadati</taxon>
        <taxon>Bacteroidota</taxon>
        <taxon>Sphingobacteriia</taxon>
        <taxon>Sphingobacteriales</taxon>
        <taxon>Sphingobacteriaceae</taxon>
        <taxon>Parapedobacter</taxon>
    </lineage>
</organism>
<name>A0A1H7PWE6_9SPHI</name>
<dbReference type="InterPro" id="IPR023393">
    <property type="entry name" value="START-like_dom_sf"/>
</dbReference>
<dbReference type="EMBL" id="FNZR01000005">
    <property type="protein sequence ID" value="SEL40063.1"/>
    <property type="molecule type" value="Genomic_DNA"/>
</dbReference>
<proteinExistence type="inferred from homology"/>
<sequence>MSSSKSPDGLRYPHHMTTSFSTAITIDTTKAKVWTSLTDPETMATWLGEPEMQIDVQTDWQVGCPIFIRGFHHIPFENKGVVLHYDAEVRLAYSHLSSISRLADEPTSYSILEFSLAPSGNQTLLTLTISNFPTETIRKHLEFYWRTTMLQIKQIAETADNRKDPS</sequence>
<feature type="domain" description="Activator of Hsp90 ATPase homologue 1/2-like C-terminal" evidence="2">
    <location>
        <begin position="28"/>
        <end position="156"/>
    </location>
</feature>
<comment type="similarity">
    <text evidence="1">Belongs to the AHA1 family.</text>
</comment>
<dbReference type="Gene3D" id="3.30.530.20">
    <property type="match status" value="1"/>
</dbReference>
<evidence type="ECO:0000259" key="2">
    <source>
        <dbReference type="Pfam" id="PF08327"/>
    </source>
</evidence>
<dbReference type="Proteomes" id="UP000198916">
    <property type="component" value="Unassembled WGS sequence"/>
</dbReference>
<evidence type="ECO:0000256" key="1">
    <source>
        <dbReference type="ARBA" id="ARBA00006817"/>
    </source>
</evidence>